<protein>
    <submittedName>
        <fullName evidence="1">Uncharacterized protein</fullName>
    </submittedName>
</protein>
<organism evidence="1 2">
    <name type="scientific">Nocardia yunnanensis</name>
    <dbReference type="NCBI Taxonomy" id="2382165"/>
    <lineage>
        <taxon>Bacteria</taxon>
        <taxon>Bacillati</taxon>
        <taxon>Actinomycetota</taxon>
        <taxon>Actinomycetes</taxon>
        <taxon>Mycobacteriales</taxon>
        <taxon>Nocardiaceae</taxon>
        <taxon>Nocardia</taxon>
    </lineage>
</organism>
<dbReference type="AlphaFoldDB" id="A0A386ZB22"/>
<keyword evidence="2" id="KW-1185">Reference proteome</keyword>
<reference evidence="1 2" key="1">
    <citation type="submission" date="2018-09" db="EMBL/GenBank/DDBJ databases">
        <title>Nocardia yunnanensis sp. nov., an actinomycete isolated from a soil sample.</title>
        <authorList>
            <person name="Zhang J."/>
        </authorList>
    </citation>
    <scope>NUCLEOTIDE SEQUENCE [LARGE SCALE GENOMIC DNA]</scope>
    <source>
        <strain evidence="1 2">CFHS0054</strain>
    </source>
</reference>
<name>A0A386ZB22_9NOCA</name>
<dbReference type="EMBL" id="CP032568">
    <property type="protein sequence ID" value="AYF74871.1"/>
    <property type="molecule type" value="Genomic_DNA"/>
</dbReference>
<gene>
    <name evidence="1" type="ORF">D7D52_14480</name>
</gene>
<proteinExistence type="predicted"/>
<evidence type="ECO:0000313" key="1">
    <source>
        <dbReference type="EMBL" id="AYF74871.1"/>
    </source>
</evidence>
<dbReference type="OrthoDB" id="4721670at2"/>
<sequence length="442" mass="44705">MDGMLHAFGPAVEVTLAQGRAQPAGPVHLRFTLDRAAVDAQRQAGHALVVFTRSSDAAHTPDLLPAQWDESSATLAADATHLSSFLPGWLDPAGFGKTIGDGINAALGLRFPKPDCAGNAPAGATITVSAVDRDVAWPCLITTDTGYRLELNSNSGWAWLVRTSPPLGGLESHGRDLAGAIAAGIFYQTSNTARTSVMVPGDKAAIPFDADHVPAYGQLAMDAGLSLVSVALDEIDAASQLFGVKFGLIDKLQSDTTKLGCLADVVGGIDGLSGADFAAKVGAFGKAMLDCLGELGGAAGALVIGAVAGVISALFVSVAGAVTEGAGLGTAGFTVTQTAQPVLGRAQDRYSVGFGSVKPSDLSINSLCDNTITAVRWDSWGGATAVGHGQACVPAGEGGGTKPVDLLASDKGDCHGSLAYRHLKATDSTPAGGDDWPGDICG</sequence>
<evidence type="ECO:0000313" key="2">
    <source>
        <dbReference type="Proteomes" id="UP000267164"/>
    </source>
</evidence>
<dbReference type="KEGG" id="nyu:D7D52_14480"/>
<dbReference type="Proteomes" id="UP000267164">
    <property type="component" value="Chromosome"/>
</dbReference>
<accession>A0A386ZB22</accession>